<name>A0A1B0BA38_9MUSC</name>
<protein>
    <submittedName>
        <fullName evidence="2">Uncharacterized protein</fullName>
    </submittedName>
</protein>
<evidence type="ECO:0000256" key="1">
    <source>
        <dbReference type="SAM" id="MobiDB-lite"/>
    </source>
</evidence>
<evidence type="ECO:0000313" key="3">
    <source>
        <dbReference type="Proteomes" id="UP000092460"/>
    </source>
</evidence>
<sequence>MATVFNVCVNYMISTRKHTPYILLLLRTTNNTNNLMFKVQKCYKRIAKKKKRHHHHHHHHHHCGDHDDHQLPVDDCEWRPSYLPCK</sequence>
<proteinExistence type="predicted"/>
<dbReference type="AlphaFoldDB" id="A0A1B0BA38"/>
<reference evidence="2" key="2">
    <citation type="submission" date="2020-05" db="UniProtKB">
        <authorList>
            <consortium name="EnsemblMetazoa"/>
        </authorList>
    </citation>
    <scope>IDENTIFICATION</scope>
    <source>
        <strain evidence="2">IAEA</strain>
    </source>
</reference>
<dbReference type="EMBL" id="JXJN01010729">
    <property type="status" value="NOT_ANNOTATED_CDS"/>
    <property type="molecule type" value="Genomic_DNA"/>
</dbReference>
<dbReference type="EnsemblMetazoa" id="GPPI023622-RA">
    <property type="protein sequence ID" value="GPPI023622-PA"/>
    <property type="gene ID" value="GPPI023622"/>
</dbReference>
<dbReference type="EMBL" id="JXJN01010731">
    <property type="status" value="NOT_ANNOTATED_CDS"/>
    <property type="molecule type" value="Genomic_DNA"/>
</dbReference>
<feature type="compositionally biased region" description="Basic residues" evidence="1">
    <location>
        <begin position="48"/>
        <end position="63"/>
    </location>
</feature>
<organism evidence="2 3">
    <name type="scientific">Glossina palpalis gambiensis</name>
    <dbReference type="NCBI Taxonomy" id="67801"/>
    <lineage>
        <taxon>Eukaryota</taxon>
        <taxon>Metazoa</taxon>
        <taxon>Ecdysozoa</taxon>
        <taxon>Arthropoda</taxon>
        <taxon>Hexapoda</taxon>
        <taxon>Insecta</taxon>
        <taxon>Pterygota</taxon>
        <taxon>Neoptera</taxon>
        <taxon>Endopterygota</taxon>
        <taxon>Diptera</taxon>
        <taxon>Brachycera</taxon>
        <taxon>Muscomorpha</taxon>
        <taxon>Hippoboscoidea</taxon>
        <taxon>Glossinidae</taxon>
        <taxon>Glossina</taxon>
    </lineage>
</organism>
<dbReference type="EMBL" id="JXJN01010730">
    <property type="status" value="NOT_ANNOTATED_CDS"/>
    <property type="molecule type" value="Genomic_DNA"/>
</dbReference>
<dbReference type="Proteomes" id="UP000092460">
    <property type="component" value="Unassembled WGS sequence"/>
</dbReference>
<keyword evidence="3" id="KW-1185">Reference proteome</keyword>
<feature type="region of interest" description="Disordered" evidence="1">
    <location>
        <begin position="48"/>
        <end position="68"/>
    </location>
</feature>
<evidence type="ECO:0000313" key="2">
    <source>
        <dbReference type="EnsemblMetazoa" id="GPPI023622-PA"/>
    </source>
</evidence>
<dbReference type="VEuPathDB" id="VectorBase:GPPI023622"/>
<accession>A0A1B0BA38</accession>
<reference evidence="3" key="1">
    <citation type="submission" date="2015-01" db="EMBL/GenBank/DDBJ databases">
        <authorList>
            <person name="Aksoy S."/>
            <person name="Warren W."/>
            <person name="Wilson R.K."/>
        </authorList>
    </citation>
    <scope>NUCLEOTIDE SEQUENCE [LARGE SCALE GENOMIC DNA]</scope>
    <source>
        <strain evidence="3">IAEA</strain>
    </source>
</reference>